<dbReference type="CDD" id="cd05155">
    <property type="entry name" value="APH_ChoK_like_1"/>
    <property type="match status" value="1"/>
</dbReference>
<dbReference type="Proteomes" id="UP000005713">
    <property type="component" value="Unassembled WGS sequence"/>
</dbReference>
<dbReference type="RefSeq" id="WP_005854691.1">
    <property type="nucleotide sequence ID" value="NZ_AAYA01000001.1"/>
</dbReference>
<organism evidence="2 3">
    <name type="scientific">Sagittula stellata (strain ATCC 700073 / DSM 11524 / E-37)</name>
    <dbReference type="NCBI Taxonomy" id="388399"/>
    <lineage>
        <taxon>Bacteria</taxon>
        <taxon>Pseudomonadati</taxon>
        <taxon>Pseudomonadota</taxon>
        <taxon>Alphaproteobacteria</taxon>
        <taxon>Rhodobacterales</taxon>
        <taxon>Roseobacteraceae</taxon>
        <taxon>Sagittula</taxon>
    </lineage>
</organism>
<evidence type="ECO:0000313" key="2">
    <source>
        <dbReference type="EMBL" id="EBA10125.1"/>
    </source>
</evidence>
<proteinExistence type="predicted"/>
<dbReference type="InterPro" id="IPR051678">
    <property type="entry name" value="AGP_Transferase"/>
</dbReference>
<name>A3JX89_SAGS3</name>
<dbReference type="EMBL" id="AAYA01000001">
    <property type="protein sequence ID" value="EBA10125.1"/>
    <property type="molecule type" value="Genomic_DNA"/>
</dbReference>
<feature type="domain" description="Aminoglycoside phosphotransferase" evidence="1">
    <location>
        <begin position="33"/>
        <end position="259"/>
    </location>
</feature>
<keyword evidence="2" id="KW-0808">Transferase</keyword>
<dbReference type="Gene3D" id="3.30.200.20">
    <property type="entry name" value="Phosphorylase Kinase, domain 1"/>
    <property type="match status" value="1"/>
</dbReference>
<dbReference type="GO" id="GO:0016740">
    <property type="term" value="F:transferase activity"/>
    <property type="evidence" value="ECO:0007669"/>
    <property type="project" value="UniProtKB-KW"/>
</dbReference>
<evidence type="ECO:0000313" key="3">
    <source>
        <dbReference type="Proteomes" id="UP000005713"/>
    </source>
</evidence>
<sequence>MHDVVILSDERLVGSLVAAQGDTWRGQRIQPLAASGADNAMFRLGDKWAVRLPRRPEVVQMLETEAKWLPRLADLPLSVPVPRVLGAPTQQFNWPFTIVDWIDGVEADETEVSDMAEAVQSLAAFLKALWKKSTRDAPLAGEANHYRGVNLKEVTQQVLTCFSKLDDELEPEVAREAWLSALDASPVRKPRWLHGDLRASNMIARDGELVGVIDWGRAAVGDPAADVAVAWRWVPEWEMSNFQEALGASDDLWRRARGWALYDAVVILAHYKDQPGFEAICDESRCVFGRLGLGAPC</sequence>
<evidence type="ECO:0000259" key="1">
    <source>
        <dbReference type="Pfam" id="PF01636"/>
    </source>
</evidence>
<dbReference type="SUPFAM" id="SSF56112">
    <property type="entry name" value="Protein kinase-like (PK-like)"/>
    <property type="match status" value="1"/>
</dbReference>
<dbReference type="eggNOG" id="COG3173">
    <property type="taxonomic scope" value="Bacteria"/>
</dbReference>
<comment type="caution">
    <text evidence="2">The sequence shown here is derived from an EMBL/GenBank/DDBJ whole genome shotgun (WGS) entry which is preliminary data.</text>
</comment>
<gene>
    <name evidence="2" type="ORF">SSE37_19007</name>
</gene>
<accession>A3JX89</accession>
<dbReference type="Gene3D" id="3.90.1200.10">
    <property type="match status" value="1"/>
</dbReference>
<protein>
    <submittedName>
        <fullName evidence="2">Putative phosphotransferase</fullName>
    </submittedName>
</protein>
<dbReference type="InterPro" id="IPR002575">
    <property type="entry name" value="Aminoglycoside_PTrfase"/>
</dbReference>
<dbReference type="InterPro" id="IPR011009">
    <property type="entry name" value="Kinase-like_dom_sf"/>
</dbReference>
<dbReference type="PANTHER" id="PTHR21310">
    <property type="entry name" value="AMINOGLYCOSIDE PHOSPHOTRANSFERASE-RELATED-RELATED"/>
    <property type="match status" value="1"/>
</dbReference>
<reference evidence="2 3" key="1">
    <citation type="submission" date="2006-06" db="EMBL/GenBank/DDBJ databases">
        <authorList>
            <person name="Moran M.A."/>
            <person name="Ferriera S."/>
            <person name="Johnson J."/>
            <person name="Kravitz S."/>
            <person name="Beeson K."/>
            <person name="Sutton G."/>
            <person name="Rogers Y.-H."/>
            <person name="Friedman R."/>
            <person name="Frazier M."/>
            <person name="Venter J.C."/>
        </authorList>
    </citation>
    <scope>NUCLEOTIDE SEQUENCE [LARGE SCALE GENOMIC DNA]</scope>
    <source>
        <strain evidence="2 3">E-37</strain>
    </source>
</reference>
<dbReference type="PANTHER" id="PTHR21310:SF42">
    <property type="entry name" value="BIFUNCTIONAL AAC_APH"/>
    <property type="match status" value="1"/>
</dbReference>
<keyword evidence="3" id="KW-1185">Reference proteome</keyword>
<dbReference type="AlphaFoldDB" id="A3JX89"/>
<dbReference type="Pfam" id="PF01636">
    <property type="entry name" value="APH"/>
    <property type="match status" value="1"/>
</dbReference>
<dbReference type="OrthoDB" id="3806873at2"/>